<evidence type="ECO:0000256" key="12">
    <source>
        <dbReference type="ARBA" id="ARBA00022840"/>
    </source>
</evidence>
<dbReference type="SUPFAM" id="SSF52335">
    <property type="entry name" value="Methylglyoxal synthase-like"/>
    <property type="match status" value="1"/>
</dbReference>
<dbReference type="Pfam" id="PF01808">
    <property type="entry name" value="AICARFT_IMPCHas"/>
    <property type="match status" value="1"/>
</dbReference>
<evidence type="ECO:0000256" key="2">
    <source>
        <dbReference type="ARBA" id="ARBA00004747"/>
    </source>
</evidence>
<evidence type="ECO:0000256" key="9">
    <source>
        <dbReference type="ARBA" id="ARBA00022741"/>
    </source>
</evidence>
<dbReference type="PANTHER" id="PTHR11692:SF0">
    <property type="entry name" value="BIFUNCTIONAL PURINE BIOSYNTHESIS PROTEIN ATIC"/>
    <property type="match status" value="1"/>
</dbReference>
<dbReference type="Gene3D" id="3.40.50.1970">
    <property type="match status" value="1"/>
</dbReference>
<dbReference type="GO" id="GO:0006189">
    <property type="term" value="P:'de novo' IMP biosynthetic process"/>
    <property type="evidence" value="ECO:0007669"/>
    <property type="project" value="UniProtKB-UniPathway"/>
</dbReference>
<name>A0A7S0AY96_9DINO</name>
<dbReference type="InterPro" id="IPR028923">
    <property type="entry name" value="SAICAR_synt/ADE2_N"/>
</dbReference>
<keyword evidence="10" id="KW-0658">Purine biosynthesis</keyword>
<evidence type="ECO:0000256" key="10">
    <source>
        <dbReference type="ARBA" id="ARBA00022755"/>
    </source>
</evidence>
<dbReference type="Gene3D" id="1.10.287.440">
    <property type="match status" value="1"/>
</dbReference>
<dbReference type="Gene3D" id="3.30.470.20">
    <property type="entry name" value="ATP-grasp fold, B domain"/>
    <property type="match status" value="1"/>
</dbReference>
<dbReference type="InterPro" id="IPR000031">
    <property type="entry name" value="PurE_dom"/>
</dbReference>
<protein>
    <recommendedName>
        <fullName evidence="14">MGS-like domain-containing protein</fullName>
    </recommendedName>
</protein>
<dbReference type="NCBIfam" id="TIGR00355">
    <property type="entry name" value="purH"/>
    <property type="match status" value="1"/>
</dbReference>
<dbReference type="SUPFAM" id="SSF56104">
    <property type="entry name" value="SAICAR synthase-like"/>
    <property type="match status" value="1"/>
</dbReference>
<proteinExistence type="inferred from homology"/>
<dbReference type="Pfam" id="PF01259">
    <property type="entry name" value="SAICAR_synt"/>
    <property type="match status" value="1"/>
</dbReference>
<dbReference type="InterPro" id="IPR002695">
    <property type="entry name" value="PurH-like"/>
</dbReference>
<evidence type="ECO:0000256" key="3">
    <source>
        <dbReference type="ARBA" id="ARBA00004844"/>
    </source>
</evidence>
<dbReference type="Gene3D" id="3.40.140.20">
    <property type="match status" value="2"/>
</dbReference>
<dbReference type="GO" id="GO:0016874">
    <property type="term" value="F:ligase activity"/>
    <property type="evidence" value="ECO:0007669"/>
    <property type="project" value="UniProtKB-KW"/>
</dbReference>
<reference evidence="15" key="1">
    <citation type="submission" date="2021-01" db="EMBL/GenBank/DDBJ databases">
        <authorList>
            <person name="Corre E."/>
            <person name="Pelletier E."/>
            <person name="Niang G."/>
            <person name="Scheremetjew M."/>
            <person name="Finn R."/>
            <person name="Kale V."/>
            <person name="Holt S."/>
            <person name="Cochrane G."/>
            <person name="Meng A."/>
            <person name="Brown T."/>
            <person name="Cohen L."/>
        </authorList>
    </citation>
    <scope>NUCLEOTIDE SEQUENCE</scope>
    <source>
        <strain evidence="15">Pbaha01</strain>
    </source>
</reference>
<dbReference type="InterPro" id="IPR024050">
    <property type="entry name" value="AICAR_Tfase_insert_dom_sf"/>
</dbReference>
<dbReference type="EMBL" id="HBEG01038663">
    <property type="protein sequence ID" value="CAD8377971.1"/>
    <property type="molecule type" value="Transcribed_RNA"/>
</dbReference>
<dbReference type="Gene3D" id="3.30.200.20">
    <property type="entry name" value="Phosphorylase Kinase, domain 1"/>
    <property type="match status" value="1"/>
</dbReference>
<gene>
    <name evidence="15" type="ORF">PBAH0796_LOCUS23569</name>
</gene>
<dbReference type="CDD" id="cd01414">
    <property type="entry name" value="SAICAR_synt_Sc"/>
    <property type="match status" value="1"/>
</dbReference>
<evidence type="ECO:0000256" key="6">
    <source>
        <dbReference type="ARBA" id="ARBA00022490"/>
    </source>
</evidence>
<keyword evidence="9" id="KW-0547">Nucleotide-binding</keyword>
<keyword evidence="12" id="KW-0067">ATP-binding</keyword>
<dbReference type="SUPFAM" id="SSF52255">
    <property type="entry name" value="N5-CAIR mutase (phosphoribosylaminoimidazole carboxylase, PurE)"/>
    <property type="match status" value="1"/>
</dbReference>
<comment type="subcellular location">
    <subcellularLocation>
        <location evidence="1">Cytoplasm</location>
        <location evidence="1">Cytosol</location>
    </subcellularLocation>
</comment>
<dbReference type="GO" id="GO:0004643">
    <property type="term" value="F:phosphoribosylaminoimidazolecarboxamide formyltransferase activity"/>
    <property type="evidence" value="ECO:0007669"/>
    <property type="project" value="InterPro"/>
</dbReference>
<dbReference type="CDD" id="cd01421">
    <property type="entry name" value="IMPCH"/>
    <property type="match status" value="1"/>
</dbReference>
<dbReference type="PROSITE" id="PS51855">
    <property type="entry name" value="MGS"/>
    <property type="match status" value="1"/>
</dbReference>
<dbReference type="InterPro" id="IPR011607">
    <property type="entry name" value="MGS-like_dom"/>
</dbReference>
<dbReference type="PANTHER" id="PTHR11692">
    <property type="entry name" value="BIFUNCTIONAL PURINE BIOSYNTHESIS PROTEIN PURH"/>
    <property type="match status" value="1"/>
</dbReference>
<dbReference type="UniPathway" id="UPA00074">
    <property type="reaction ID" value="UER00130"/>
</dbReference>
<dbReference type="SMART" id="SM00851">
    <property type="entry name" value="MGS"/>
    <property type="match status" value="1"/>
</dbReference>
<evidence type="ECO:0000256" key="7">
    <source>
        <dbReference type="ARBA" id="ARBA00022598"/>
    </source>
</evidence>
<keyword evidence="6" id="KW-0963">Cytoplasm</keyword>
<evidence type="ECO:0000256" key="5">
    <source>
        <dbReference type="ARBA" id="ARBA00007667"/>
    </source>
</evidence>
<evidence type="ECO:0000259" key="14">
    <source>
        <dbReference type="PROSITE" id="PS51855"/>
    </source>
</evidence>
<dbReference type="InterPro" id="IPR016193">
    <property type="entry name" value="Cytidine_deaminase-like"/>
</dbReference>
<dbReference type="HAMAP" id="MF_00139">
    <property type="entry name" value="PurH"/>
    <property type="match status" value="1"/>
</dbReference>
<organism evidence="15">
    <name type="scientific">Pyrodinium bahamense</name>
    <dbReference type="NCBI Taxonomy" id="73915"/>
    <lineage>
        <taxon>Eukaryota</taxon>
        <taxon>Sar</taxon>
        <taxon>Alveolata</taxon>
        <taxon>Dinophyceae</taxon>
        <taxon>Gonyaulacales</taxon>
        <taxon>Pyrocystaceae</taxon>
        <taxon>Pyrodinium</taxon>
    </lineage>
</organism>
<dbReference type="Pfam" id="PF00731">
    <property type="entry name" value="AIRC"/>
    <property type="match status" value="1"/>
</dbReference>
<dbReference type="FunFam" id="3.40.50.1380:FF:000001">
    <property type="entry name" value="Bifunctional purine biosynthesis protein PurH"/>
    <property type="match status" value="1"/>
</dbReference>
<dbReference type="Gene3D" id="3.40.50.1380">
    <property type="entry name" value="Methylglyoxal synthase-like domain"/>
    <property type="match status" value="1"/>
</dbReference>
<dbReference type="SMART" id="SM00798">
    <property type="entry name" value="AICARFT_IMPCHas"/>
    <property type="match status" value="1"/>
</dbReference>
<dbReference type="InterPro" id="IPR024051">
    <property type="entry name" value="AICAR_Tfase_dup_dom_sf"/>
</dbReference>
<keyword evidence="7" id="KW-0436">Ligase</keyword>
<dbReference type="GO" id="GO:0005524">
    <property type="term" value="F:ATP binding"/>
    <property type="evidence" value="ECO:0007669"/>
    <property type="project" value="UniProtKB-KW"/>
</dbReference>
<comment type="similarity">
    <text evidence="5">Belongs to the PurH family.</text>
</comment>
<dbReference type="NCBIfam" id="NF002049">
    <property type="entry name" value="PRK00881.1"/>
    <property type="match status" value="1"/>
</dbReference>
<dbReference type="GO" id="GO:0003937">
    <property type="term" value="F:IMP cyclohydrolase activity"/>
    <property type="evidence" value="ECO:0007669"/>
    <property type="project" value="InterPro"/>
</dbReference>
<comment type="pathway">
    <text evidence="2">Purine metabolism; IMP biosynthesis via de novo pathway; 5-amino-1-(5-phospho-D-ribosyl)imidazole-4-carboxylate from 5-amino-1-(5-phospho-D-ribosyl)imidazole (carboxylase route): step 1/1.</text>
</comment>
<dbReference type="SUPFAM" id="SSF53927">
    <property type="entry name" value="Cytidine deaminase-like"/>
    <property type="match status" value="1"/>
</dbReference>
<dbReference type="AlphaFoldDB" id="A0A7S0AY96"/>
<dbReference type="FunFam" id="3.40.140.20:FF:000003">
    <property type="entry name" value="Bifunctional purine biosynthesis protein"/>
    <property type="match status" value="1"/>
</dbReference>
<dbReference type="Pfam" id="PF02142">
    <property type="entry name" value="MGS"/>
    <property type="match status" value="1"/>
</dbReference>
<evidence type="ECO:0000256" key="11">
    <source>
        <dbReference type="ARBA" id="ARBA00022801"/>
    </source>
</evidence>
<feature type="domain" description="MGS-like" evidence="14">
    <location>
        <begin position="552"/>
        <end position="699"/>
    </location>
</feature>
<keyword evidence="11" id="KW-0378">Hydrolase</keyword>
<accession>A0A7S0AY96</accession>
<evidence type="ECO:0000256" key="1">
    <source>
        <dbReference type="ARBA" id="ARBA00004514"/>
    </source>
</evidence>
<evidence type="ECO:0000256" key="4">
    <source>
        <dbReference type="ARBA" id="ARBA00004954"/>
    </source>
</evidence>
<sequence length="1150" mass="123572">MASATPTESQAFKFEPTARGESDVKATIRKSLRLTLPECFIPELGESKQGKVRDIYFSGQNVLMITNDRVSAFDYILPNLIPFKGQVLNMISEYTMAETRDVLPNALVENVDGSVVVQKKMKNLNVEWIVRGYLWGSMAAAYEKGDRTFCGLNVPDGLIRFQKFDTPLFTPTTKAEVGHDENLSMEQVEALLGKDVAQQAKEAALKLFARGQEIMRKRGLILIDTKYEMGLDEKGVLHVIDEVNTPDSSRLCDVDEWEAKYPKIAAEMAKGEHKTVTDLIKAKPELKMKEFSKQYVRDALLDMGFDPTKHAAAPELSDDQVVECAYRYIAIYERITKRRFPFPETLLQPAKRILHNLQRAGLIAGASVVIIAGSDSDVAHAKAVQGEMAKFKVPSQVRVCSAYTQPSVLESMIKQYNRSIEPLLLVCCCGGADALSSIASSLSVHPVVSCPPGTASSSSMTCSPGCSSSFILSPSNVAKFAAQTFANSCPAIAVALGASIEEGVIRLEKADAAQQRTAAAQPPQAPAGGCKALANGAAAGGHTLRAVGGDVGDMVRVKTVLVSVFDKTGLEEVGGFLAKQGVHILSTGGTAAKLRQLGCTVQDVADYTGSPEILDGRVKTLHPKVHGGLLAARGNAKHEAEMAEHSIRGIDLVIVNLYPFVQAVQKGGDFATCIENIDIGGPAMIRASAKNNNSVAIVTSPTQYPELIRQMTESGGSTSLAFRRNLAAAAYALTAAYDASVSGWFAGQVSSPPAAQPVTFHVERPLKYGCNPHQNPAALCSLAGGKLPFEVMSGTPGYINLLDAVNAWQLVHELAQASGMPAAASFKHVSPAGAAIGVPLSAEEVAVYEVKDKELSPVATAYVRARNADPMCSFGDFVAISHEVDMATANILKIEVSDGIIAPGFQPEALEILKAKKQGKFIVLQADASFTPPAQEYRMVGGVGFVQKRNDELFDSSRLKKIVTKNQDLPQEAKLDLILASISIKYTQSNSVGYAQGGMMIGVGAGQQSRVDCVKLAARKASTWRLRFHPKVMALAFKAGVKRQDRVNARVRYIEGDMQQAESEQWEKNFDAVPAALAAEEKAEFLKGLTGVSVSSDAFFPFRDSIDACSRIGVSYIAQPGGSVADQEVIAACDAYGMAMAFTDLRLFHH</sequence>
<keyword evidence="13" id="KW-0511">Multifunctional enzyme</keyword>
<comment type="pathway">
    <text evidence="3">Purine metabolism; IMP biosynthesis via de novo pathway; IMP from 5-formamido-1-(5-phospho-D-ribosyl)imidazole-4-carboxamide: step 1/1.</text>
</comment>
<keyword evidence="8" id="KW-0808">Transferase</keyword>
<comment type="pathway">
    <text evidence="4">Purine metabolism; IMP biosynthesis via de novo pathway; 5-formamido-1-(5-phospho-D-ribosyl)imidazole-4-carboxamide from 5-amino-1-(5-phospho-D-ribosyl)imidazole-4-carboxamide (10-formyl THF route): step 1/1.</text>
</comment>
<dbReference type="NCBIfam" id="NF005492">
    <property type="entry name" value="PRK07106.1"/>
    <property type="match status" value="1"/>
</dbReference>
<evidence type="ECO:0000256" key="8">
    <source>
        <dbReference type="ARBA" id="ARBA00022679"/>
    </source>
</evidence>
<dbReference type="SMART" id="SM01001">
    <property type="entry name" value="AIRC"/>
    <property type="match status" value="1"/>
</dbReference>
<evidence type="ECO:0000256" key="13">
    <source>
        <dbReference type="ARBA" id="ARBA00023268"/>
    </source>
</evidence>
<dbReference type="GO" id="GO:0005829">
    <property type="term" value="C:cytosol"/>
    <property type="evidence" value="ECO:0007669"/>
    <property type="project" value="UniProtKB-SubCell"/>
</dbReference>
<evidence type="ECO:0000313" key="15">
    <source>
        <dbReference type="EMBL" id="CAD8377971.1"/>
    </source>
</evidence>
<dbReference type="InterPro" id="IPR036914">
    <property type="entry name" value="MGS-like_dom_sf"/>
</dbReference>